<proteinExistence type="predicted"/>
<keyword evidence="2" id="KW-1133">Transmembrane helix</keyword>
<feature type="region of interest" description="Disordered" evidence="1">
    <location>
        <begin position="1"/>
        <end position="27"/>
    </location>
</feature>
<evidence type="ECO:0000256" key="1">
    <source>
        <dbReference type="SAM" id="MobiDB-lite"/>
    </source>
</evidence>
<gene>
    <name evidence="3" type="ORF">EDD32_0365</name>
</gene>
<feature type="transmembrane region" description="Helical" evidence="2">
    <location>
        <begin position="151"/>
        <end position="170"/>
    </location>
</feature>
<dbReference type="EMBL" id="RKRA01000001">
    <property type="protein sequence ID" value="RPF25951.1"/>
    <property type="molecule type" value="Genomic_DNA"/>
</dbReference>
<dbReference type="Proteomes" id="UP000280726">
    <property type="component" value="Unassembled WGS sequence"/>
</dbReference>
<evidence type="ECO:0000313" key="3">
    <source>
        <dbReference type="EMBL" id="RPF25951.1"/>
    </source>
</evidence>
<dbReference type="RefSeq" id="WP_123914109.1">
    <property type="nucleotide sequence ID" value="NZ_RKRA01000001.1"/>
</dbReference>
<feature type="compositionally biased region" description="Pro residues" evidence="1">
    <location>
        <begin position="1"/>
        <end position="11"/>
    </location>
</feature>
<accession>A0A3N5A262</accession>
<sequence length="174" mass="18016">MAQPDATPPARPAMSDSTPAPTAPVDPPLPGAIRAGRLLWLVSIAAGLIAAGFAVVAREENRSRVVTMLADLDPARPAAEVESLATTVLWATIGALVLVTAVEALLLRRLVRRRRGTRVLQAVVLAAHVPLALLAEGFLAEPGPAGMTTRVLVLGQLASAGLALPVTLLARTRP</sequence>
<evidence type="ECO:0000256" key="2">
    <source>
        <dbReference type="SAM" id="Phobius"/>
    </source>
</evidence>
<keyword evidence="4" id="KW-1185">Reference proteome</keyword>
<evidence type="ECO:0000313" key="4">
    <source>
        <dbReference type="Proteomes" id="UP000280726"/>
    </source>
</evidence>
<keyword evidence="2" id="KW-0812">Transmembrane</keyword>
<name>A0A3N5A262_9MICO</name>
<dbReference type="AlphaFoldDB" id="A0A3N5A262"/>
<reference evidence="3 4" key="1">
    <citation type="submission" date="2018-11" db="EMBL/GenBank/DDBJ databases">
        <title>Sequencing the genomes of 1000 actinobacteria strains.</title>
        <authorList>
            <person name="Klenk H.-P."/>
        </authorList>
    </citation>
    <scope>NUCLEOTIDE SEQUENCE [LARGE SCALE GENOMIC DNA]</scope>
    <source>
        <strain evidence="3 4">DSM 14418</strain>
    </source>
</reference>
<protein>
    <submittedName>
        <fullName evidence="3">Uncharacterized protein</fullName>
    </submittedName>
</protein>
<keyword evidence="2" id="KW-0472">Membrane</keyword>
<feature type="transmembrane region" description="Helical" evidence="2">
    <location>
        <begin position="88"/>
        <end position="107"/>
    </location>
</feature>
<feature type="transmembrane region" description="Helical" evidence="2">
    <location>
        <begin position="38"/>
        <end position="57"/>
    </location>
</feature>
<organism evidence="3 4">
    <name type="scientific">Georgenia muralis</name>
    <dbReference type="NCBI Taxonomy" id="154117"/>
    <lineage>
        <taxon>Bacteria</taxon>
        <taxon>Bacillati</taxon>
        <taxon>Actinomycetota</taxon>
        <taxon>Actinomycetes</taxon>
        <taxon>Micrococcales</taxon>
        <taxon>Bogoriellaceae</taxon>
        <taxon>Georgenia</taxon>
    </lineage>
</organism>
<feature type="transmembrane region" description="Helical" evidence="2">
    <location>
        <begin position="119"/>
        <end position="139"/>
    </location>
</feature>
<comment type="caution">
    <text evidence="3">The sequence shown here is derived from an EMBL/GenBank/DDBJ whole genome shotgun (WGS) entry which is preliminary data.</text>
</comment>